<dbReference type="Proteomes" id="UP001150238">
    <property type="component" value="Unassembled WGS sequence"/>
</dbReference>
<reference evidence="2" key="2">
    <citation type="journal article" date="2023" name="Proc. Natl. Acad. Sci. U.S.A.">
        <title>A global phylogenomic analysis of the shiitake genus Lentinula.</title>
        <authorList>
            <person name="Sierra-Patev S."/>
            <person name="Min B."/>
            <person name="Naranjo-Ortiz M."/>
            <person name="Looney B."/>
            <person name="Konkel Z."/>
            <person name="Slot J.C."/>
            <person name="Sakamoto Y."/>
            <person name="Steenwyk J.L."/>
            <person name="Rokas A."/>
            <person name="Carro J."/>
            <person name="Camarero S."/>
            <person name="Ferreira P."/>
            <person name="Molpeceres G."/>
            <person name="Ruiz-Duenas F.J."/>
            <person name="Serrano A."/>
            <person name="Henrissat B."/>
            <person name="Drula E."/>
            <person name="Hughes K.W."/>
            <person name="Mata J.L."/>
            <person name="Ishikawa N.K."/>
            <person name="Vargas-Isla R."/>
            <person name="Ushijima S."/>
            <person name="Smith C.A."/>
            <person name="Donoghue J."/>
            <person name="Ahrendt S."/>
            <person name="Andreopoulos W."/>
            <person name="He G."/>
            <person name="LaButti K."/>
            <person name="Lipzen A."/>
            <person name="Ng V."/>
            <person name="Riley R."/>
            <person name="Sandor L."/>
            <person name="Barry K."/>
            <person name="Martinez A.T."/>
            <person name="Xiao Y."/>
            <person name="Gibbons J.G."/>
            <person name="Terashima K."/>
            <person name="Grigoriev I.V."/>
            <person name="Hibbett D."/>
        </authorList>
    </citation>
    <scope>NUCLEOTIDE SEQUENCE</scope>
    <source>
        <strain evidence="2">Sp2 HRB7682 ss15</strain>
    </source>
</reference>
<dbReference type="AlphaFoldDB" id="A0A9W8ZYV4"/>
<evidence type="ECO:0000256" key="1">
    <source>
        <dbReference type="SAM" id="MobiDB-lite"/>
    </source>
</evidence>
<sequence>MTDWKFHFSFNTDGTTKYIKLPAVNLNADVVQERLHSPEITTNYVEKELPGNDSLVALIQEHQSRSEQDAYAAPSYITESSMLMPTVTHVGKGGLPAGVGDLKAESAQPHLSSSSPPAPAATNAQKVPAAGRNVAVPTHVHHGHRLGGILNAPVSEEPMPLYTATQLDDNDAPNDTAGIRVHSPRSHSDYAHLPSISLNNQLFKKKLSPVFESVWQGIKSSKDISQSNEPTMELTYKVVDSRVLASFSDEKPVNEILITFTRRKVVQKDVFTRSFILRTSPIVERPPRYEIPRSCGGLCANDLFVCVDASFLREMEAGMTTSSISSHIAPSFSGVASSSIASSSTAPSTDASDVVSSSDISSGVILSSGTTFQWSNLAMSRYIRIWVWNQDLREWQPIGYGGTRRISRYTLALGFYRNTFEPLWVTPESLRKRDSRSAKLTLKICSKAKSRSRKSRLKPKSKPGLVKLDI</sequence>
<evidence type="ECO:0000313" key="2">
    <source>
        <dbReference type="EMBL" id="KAJ4469703.1"/>
    </source>
</evidence>
<feature type="compositionally biased region" description="Low complexity" evidence="1">
    <location>
        <begin position="105"/>
        <end position="115"/>
    </location>
</feature>
<organism evidence="2 3">
    <name type="scientific">Lentinula lateritia</name>
    <dbReference type="NCBI Taxonomy" id="40482"/>
    <lineage>
        <taxon>Eukaryota</taxon>
        <taxon>Fungi</taxon>
        <taxon>Dikarya</taxon>
        <taxon>Basidiomycota</taxon>
        <taxon>Agaricomycotina</taxon>
        <taxon>Agaricomycetes</taxon>
        <taxon>Agaricomycetidae</taxon>
        <taxon>Agaricales</taxon>
        <taxon>Marasmiineae</taxon>
        <taxon>Omphalotaceae</taxon>
        <taxon>Lentinula</taxon>
    </lineage>
</organism>
<gene>
    <name evidence="2" type="ORF">C8J55DRAFT_564339</name>
</gene>
<proteinExistence type="predicted"/>
<comment type="caution">
    <text evidence="2">The sequence shown here is derived from an EMBL/GenBank/DDBJ whole genome shotgun (WGS) entry which is preliminary data.</text>
</comment>
<evidence type="ECO:0000313" key="3">
    <source>
        <dbReference type="Proteomes" id="UP001150238"/>
    </source>
</evidence>
<feature type="compositionally biased region" description="Basic residues" evidence="1">
    <location>
        <begin position="447"/>
        <end position="461"/>
    </location>
</feature>
<protein>
    <submittedName>
        <fullName evidence="2">Uncharacterized protein</fullName>
    </submittedName>
</protein>
<dbReference type="EMBL" id="JANVFS010000034">
    <property type="protein sequence ID" value="KAJ4469703.1"/>
    <property type="molecule type" value="Genomic_DNA"/>
</dbReference>
<name>A0A9W8ZYV4_9AGAR</name>
<feature type="region of interest" description="Disordered" evidence="1">
    <location>
        <begin position="447"/>
        <end position="470"/>
    </location>
</feature>
<reference evidence="2" key="1">
    <citation type="submission" date="2022-08" db="EMBL/GenBank/DDBJ databases">
        <authorList>
            <consortium name="DOE Joint Genome Institute"/>
            <person name="Min B."/>
            <person name="Riley R."/>
            <person name="Sierra-Patev S."/>
            <person name="Naranjo-Ortiz M."/>
            <person name="Looney B."/>
            <person name="Konkel Z."/>
            <person name="Slot J.C."/>
            <person name="Sakamoto Y."/>
            <person name="Steenwyk J.L."/>
            <person name="Rokas A."/>
            <person name="Carro J."/>
            <person name="Camarero S."/>
            <person name="Ferreira P."/>
            <person name="Molpeceres G."/>
            <person name="Ruiz-Duenas F.J."/>
            <person name="Serrano A."/>
            <person name="Henrissat B."/>
            <person name="Drula E."/>
            <person name="Hughes K.W."/>
            <person name="Mata J.L."/>
            <person name="Ishikawa N.K."/>
            <person name="Vargas-Isla R."/>
            <person name="Ushijima S."/>
            <person name="Smith C.A."/>
            <person name="Ahrendt S."/>
            <person name="Andreopoulos W."/>
            <person name="He G."/>
            <person name="Labutti K."/>
            <person name="Lipzen A."/>
            <person name="Ng V."/>
            <person name="Sandor L."/>
            <person name="Barry K."/>
            <person name="Martinez A.T."/>
            <person name="Xiao Y."/>
            <person name="Gibbons J.G."/>
            <person name="Terashima K."/>
            <person name="Hibbett D.S."/>
            <person name="Grigoriev I.V."/>
        </authorList>
    </citation>
    <scope>NUCLEOTIDE SEQUENCE</scope>
    <source>
        <strain evidence="2">Sp2 HRB7682 ss15</strain>
    </source>
</reference>
<feature type="region of interest" description="Disordered" evidence="1">
    <location>
        <begin position="98"/>
        <end position="126"/>
    </location>
</feature>
<accession>A0A9W8ZYV4</accession>